<comment type="caution">
    <text evidence="1">The sequence shown here is derived from an EMBL/GenBank/DDBJ whole genome shotgun (WGS) entry which is preliminary data.</text>
</comment>
<protein>
    <submittedName>
        <fullName evidence="1">Uncharacterized protein</fullName>
    </submittedName>
</protein>
<evidence type="ECO:0000313" key="1">
    <source>
        <dbReference type="EMBL" id="DAD30032.1"/>
    </source>
</evidence>
<evidence type="ECO:0000313" key="2">
    <source>
        <dbReference type="Proteomes" id="UP000607653"/>
    </source>
</evidence>
<dbReference type="EMBL" id="DUZY01000002">
    <property type="protein sequence ID" value="DAD30032.1"/>
    <property type="molecule type" value="Genomic_DNA"/>
</dbReference>
<accession>A0A822YCI2</accession>
<organism evidence="1 2">
    <name type="scientific">Nelumbo nucifera</name>
    <name type="common">Sacred lotus</name>
    <dbReference type="NCBI Taxonomy" id="4432"/>
    <lineage>
        <taxon>Eukaryota</taxon>
        <taxon>Viridiplantae</taxon>
        <taxon>Streptophyta</taxon>
        <taxon>Embryophyta</taxon>
        <taxon>Tracheophyta</taxon>
        <taxon>Spermatophyta</taxon>
        <taxon>Magnoliopsida</taxon>
        <taxon>Proteales</taxon>
        <taxon>Nelumbonaceae</taxon>
        <taxon>Nelumbo</taxon>
    </lineage>
</organism>
<dbReference type="Proteomes" id="UP000607653">
    <property type="component" value="Unassembled WGS sequence"/>
</dbReference>
<name>A0A822YCI2_NELNU</name>
<proteinExistence type="predicted"/>
<keyword evidence="2" id="KW-1185">Reference proteome</keyword>
<sequence>MKKKADSRFWWETVMSRGGGEGGARVG</sequence>
<gene>
    <name evidence="1" type="ORF">HUJ06_031500</name>
</gene>
<dbReference type="AlphaFoldDB" id="A0A822YCI2"/>
<reference evidence="1 2" key="1">
    <citation type="journal article" date="2020" name="Mol. Biol. Evol.">
        <title>Distinct Expression and Methylation Patterns for Genes with Different Fates following a Single Whole-Genome Duplication in Flowering Plants.</title>
        <authorList>
            <person name="Shi T."/>
            <person name="Rahmani R.S."/>
            <person name="Gugger P.F."/>
            <person name="Wang M."/>
            <person name="Li H."/>
            <person name="Zhang Y."/>
            <person name="Li Z."/>
            <person name="Wang Q."/>
            <person name="Van de Peer Y."/>
            <person name="Marchal K."/>
            <person name="Chen J."/>
        </authorList>
    </citation>
    <scope>NUCLEOTIDE SEQUENCE [LARGE SCALE GENOMIC DNA]</scope>
    <source>
        <tissue evidence="1">Leaf</tissue>
    </source>
</reference>